<dbReference type="EMBL" id="PQIB02000002">
    <property type="protein sequence ID" value="RLN34424.1"/>
    <property type="molecule type" value="Genomic_DNA"/>
</dbReference>
<dbReference type="AlphaFoldDB" id="A0A3L6T880"/>
<evidence type="ECO:0000256" key="1">
    <source>
        <dbReference type="SAM" id="MobiDB-lite"/>
    </source>
</evidence>
<feature type="region of interest" description="Disordered" evidence="1">
    <location>
        <begin position="1"/>
        <end position="36"/>
    </location>
</feature>
<gene>
    <name evidence="3" type="ORF">C2845_PM03G16250</name>
</gene>
<dbReference type="InterPro" id="IPR058954">
    <property type="entry name" value="AAA_lid_SMAX1"/>
</dbReference>
<evidence type="ECO:0000313" key="3">
    <source>
        <dbReference type="EMBL" id="RLN34424.1"/>
    </source>
</evidence>
<organism evidence="3 4">
    <name type="scientific">Panicum miliaceum</name>
    <name type="common">Proso millet</name>
    <name type="synonym">Broomcorn millet</name>
    <dbReference type="NCBI Taxonomy" id="4540"/>
    <lineage>
        <taxon>Eukaryota</taxon>
        <taxon>Viridiplantae</taxon>
        <taxon>Streptophyta</taxon>
        <taxon>Embryophyta</taxon>
        <taxon>Tracheophyta</taxon>
        <taxon>Spermatophyta</taxon>
        <taxon>Magnoliopsida</taxon>
        <taxon>Liliopsida</taxon>
        <taxon>Poales</taxon>
        <taxon>Poaceae</taxon>
        <taxon>PACMAD clade</taxon>
        <taxon>Panicoideae</taxon>
        <taxon>Panicodae</taxon>
        <taxon>Paniceae</taxon>
        <taxon>Panicinae</taxon>
        <taxon>Panicum</taxon>
        <taxon>Panicum sect. Panicum</taxon>
    </lineage>
</organism>
<keyword evidence="4" id="KW-1185">Reference proteome</keyword>
<proteinExistence type="predicted"/>
<feature type="domain" description="SMAX1-like AAA+ ATPase lid" evidence="2">
    <location>
        <begin position="172"/>
        <end position="208"/>
    </location>
</feature>
<comment type="caution">
    <text evidence="3">The sequence shown here is derived from an EMBL/GenBank/DDBJ whole genome shotgun (WGS) entry which is preliminary data.</text>
</comment>
<evidence type="ECO:0000313" key="4">
    <source>
        <dbReference type="Proteomes" id="UP000275267"/>
    </source>
</evidence>
<protein>
    <recommendedName>
        <fullName evidence="2">SMAX1-like AAA+ ATPase lid domain-containing protein</fullName>
    </recommendedName>
</protein>
<name>A0A3L6T880_PANMI</name>
<feature type="compositionally biased region" description="Polar residues" evidence="1">
    <location>
        <begin position="1"/>
        <end position="10"/>
    </location>
</feature>
<sequence length="210" mass="22211">MLLQRLSANRPQAPLPCGAAAARPASTKALGSPSKKVSGSGVVQFPRALVQCPMQQSVSATAPGAPGNASTYKFSPTSVNQTDLAVAAPNSGLILSIGDLKDLVPDEADLQLQERDWQTYLAFLSKFPLVDKDWELQLLPVTVRRDAGPAAAGAMPHATTATALPKPATTSRLEIDVGAMEQILAAAWASDSEEKRPVLTWVEEVFARKP</sequence>
<dbReference type="STRING" id="4540.A0A3L6T880"/>
<dbReference type="Proteomes" id="UP000275267">
    <property type="component" value="Unassembled WGS sequence"/>
</dbReference>
<accession>A0A3L6T880</accession>
<dbReference type="Pfam" id="PF26587">
    <property type="entry name" value="AAA_lid_SMAX1"/>
    <property type="match status" value="1"/>
</dbReference>
<evidence type="ECO:0000259" key="2">
    <source>
        <dbReference type="Pfam" id="PF26587"/>
    </source>
</evidence>
<reference evidence="4" key="1">
    <citation type="journal article" date="2019" name="Nat. Commun.">
        <title>The genome of broomcorn millet.</title>
        <authorList>
            <person name="Zou C."/>
            <person name="Miki D."/>
            <person name="Li D."/>
            <person name="Tang Q."/>
            <person name="Xiao L."/>
            <person name="Rajput S."/>
            <person name="Deng P."/>
            <person name="Jia W."/>
            <person name="Huang R."/>
            <person name="Zhang M."/>
            <person name="Sun Y."/>
            <person name="Hu J."/>
            <person name="Fu X."/>
            <person name="Schnable P.S."/>
            <person name="Li F."/>
            <person name="Zhang H."/>
            <person name="Feng B."/>
            <person name="Zhu X."/>
            <person name="Liu R."/>
            <person name="Schnable J.C."/>
            <person name="Zhu J.-K."/>
            <person name="Zhang H."/>
        </authorList>
    </citation>
    <scope>NUCLEOTIDE SEQUENCE [LARGE SCALE GENOMIC DNA]</scope>
</reference>
<dbReference type="OrthoDB" id="10604041at2759"/>